<evidence type="ECO:0000256" key="2">
    <source>
        <dbReference type="SAM" id="Phobius"/>
    </source>
</evidence>
<dbReference type="WBParaSite" id="GPUH_0001933201-mRNA-1">
    <property type="protein sequence ID" value="GPUH_0001933201-mRNA-1"/>
    <property type="gene ID" value="GPUH_0001933201"/>
</dbReference>
<feature type="transmembrane region" description="Helical" evidence="2">
    <location>
        <begin position="49"/>
        <end position="68"/>
    </location>
</feature>
<evidence type="ECO:0000313" key="5">
    <source>
        <dbReference type="WBParaSite" id="GPUH_0001933201-mRNA-1"/>
    </source>
</evidence>
<organism evidence="5">
    <name type="scientific">Gongylonema pulchrum</name>
    <dbReference type="NCBI Taxonomy" id="637853"/>
    <lineage>
        <taxon>Eukaryota</taxon>
        <taxon>Metazoa</taxon>
        <taxon>Ecdysozoa</taxon>
        <taxon>Nematoda</taxon>
        <taxon>Chromadorea</taxon>
        <taxon>Rhabditida</taxon>
        <taxon>Spirurina</taxon>
        <taxon>Spiruromorpha</taxon>
        <taxon>Spiruroidea</taxon>
        <taxon>Gongylonematidae</taxon>
        <taxon>Gongylonema</taxon>
    </lineage>
</organism>
<keyword evidence="2" id="KW-0472">Membrane</keyword>
<reference evidence="3 4" key="2">
    <citation type="submission" date="2018-11" db="EMBL/GenBank/DDBJ databases">
        <authorList>
            <consortium name="Pathogen Informatics"/>
        </authorList>
    </citation>
    <scope>NUCLEOTIDE SEQUENCE [LARGE SCALE GENOMIC DNA]</scope>
</reference>
<evidence type="ECO:0000256" key="1">
    <source>
        <dbReference type="SAM" id="MobiDB-lite"/>
    </source>
</evidence>
<name>A0A183EEB6_9BILA</name>
<feature type="compositionally biased region" description="Acidic residues" evidence="1">
    <location>
        <begin position="149"/>
        <end position="164"/>
    </location>
</feature>
<gene>
    <name evidence="3" type="ORF">GPUH_LOCUS19305</name>
</gene>
<keyword evidence="2" id="KW-1133">Transmembrane helix</keyword>
<dbReference type="AlphaFoldDB" id="A0A183EEB6"/>
<proteinExistence type="predicted"/>
<protein>
    <submittedName>
        <fullName evidence="5">DUF4808 domain-containing protein</fullName>
    </submittedName>
</protein>
<feature type="compositionally biased region" description="Basic and acidic residues" evidence="1">
    <location>
        <begin position="194"/>
        <end position="206"/>
    </location>
</feature>
<feature type="region of interest" description="Disordered" evidence="1">
    <location>
        <begin position="1"/>
        <end position="28"/>
    </location>
</feature>
<evidence type="ECO:0000313" key="3">
    <source>
        <dbReference type="EMBL" id="VDN33567.1"/>
    </source>
</evidence>
<evidence type="ECO:0000313" key="4">
    <source>
        <dbReference type="Proteomes" id="UP000271098"/>
    </source>
</evidence>
<sequence>MSMFAQKSKKDVKKNGSQTKESIDQKAENATASGQTIKYWNFSFKFLPVFYRIYNFVTLFIALFVMLVRRRGPPIMIDDEESAEEEEAEFKPVMPEKSTSAKNRAETTSSQKTKKKGKSSNGKAAQQEPLFMTQNDLFTDGASSPEKMDTDEADDTIETEEEQKYEEMPKKKRPSACIMNRAKTDEAENGDTQNTKEKPTRMERVTETFLDSDGFM</sequence>
<dbReference type="Proteomes" id="UP000271098">
    <property type="component" value="Unassembled WGS sequence"/>
</dbReference>
<feature type="region of interest" description="Disordered" evidence="1">
    <location>
        <begin position="80"/>
        <end position="216"/>
    </location>
</feature>
<dbReference type="EMBL" id="UYRT01088288">
    <property type="protein sequence ID" value="VDN33567.1"/>
    <property type="molecule type" value="Genomic_DNA"/>
</dbReference>
<accession>A0A183EEB6</accession>
<keyword evidence="2" id="KW-0812">Transmembrane</keyword>
<reference evidence="5" key="1">
    <citation type="submission" date="2016-06" db="UniProtKB">
        <authorList>
            <consortium name="WormBaseParasite"/>
        </authorList>
    </citation>
    <scope>IDENTIFICATION</scope>
</reference>
<keyword evidence="4" id="KW-1185">Reference proteome</keyword>